<organism evidence="2 3">
    <name type="scientific">Candidatus Accumulibacter aalborgensis</name>
    <dbReference type="NCBI Taxonomy" id="1860102"/>
    <lineage>
        <taxon>Bacteria</taxon>
        <taxon>Pseudomonadati</taxon>
        <taxon>Pseudomonadota</taxon>
        <taxon>Betaproteobacteria</taxon>
        <taxon>Candidatus Accumulibacter</taxon>
    </lineage>
</organism>
<dbReference type="InterPro" id="IPR008136">
    <property type="entry name" value="CinA_C"/>
</dbReference>
<reference evidence="2 3" key="1">
    <citation type="submission" date="2016-06" db="EMBL/GenBank/DDBJ databases">
        <authorList>
            <person name="Kjaerup R.B."/>
            <person name="Dalgaard T.S."/>
            <person name="Juul-Madsen H.R."/>
        </authorList>
    </citation>
    <scope>NUCLEOTIDE SEQUENCE [LARGE SCALE GENOMIC DNA]</scope>
    <source>
        <strain evidence="2">3</strain>
    </source>
</reference>
<dbReference type="EMBL" id="FLQX01000135">
    <property type="protein sequence ID" value="SBT08457.1"/>
    <property type="molecule type" value="Genomic_DNA"/>
</dbReference>
<evidence type="ECO:0000313" key="2">
    <source>
        <dbReference type="EMBL" id="SBT08457.1"/>
    </source>
</evidence>
<dbReference type="Proteomes" id="UP000199169">
    <property type="component" value="Unassembled WGS sequence"/>
</dbReference>
<accession>A0A1A8XV43</accession>
<dbReference type="Gene3D" id="3.90.950.20">
    <property type="entry name" value="CinA-like"/>
    <property type="match status" value="1"/>
</dbReference>
<dbReference type="NCBIfam" id="TIGR00199">
    <property type="entry name" value="PncC_domain"/>
    <property type="match status" value="1"/>
</dbReference>
<dbReference type="SUPFAM" id="SSF142433">
    <property type="entry name" value="CinA-like"/>
    <property type="match status" value="1"/>
</dbReference>
<dbReference type="STRING" id="1860102.ACCAA_570056"/>
<name>A0A1A8XV43_9PROT</name>
<evidence type="ECO:0000259" key="1">
    <source>
        <dbReference type="Pfam" id="PF02464"/>
    </source>
</evidence>
<feature type="domain" description="CinA C-terminal" evidence="1">
    <location>
        <begin position="5"/>
        <end position="157"/>
    </location>
</feature>
<protein>
    <recommendedName>
        <fullName evidence="1">CinA C-terminal domain-containing protein</fullName>
    </recommendedName>
</protein>
<gene>
    <name evidence="2" type="primary">ygaD</name>
    <name evidence="2" type="ORF">ACCAA_570056</name>
</gene>
<dbReference type="InterPro" id="IPR036653">
    <property type="entry name" value="CinA-like_C"/>
</dbReference>
<proteinExistence type="predicted"/>
<dbReference type="AlphaFoldDB" id="A0A1A8XV43"/>
<evidence type="ECO:0000313" key="3">
    <source>
        <dbReference type="Proteomes" id="UP000199169"/>
    </source>
</evidence>
<dbReference type="Pfam" id="PF02464">
    <property type="entry name" value="CinA"/>
    <property type="match status" value="1"/>
</dbReference>
<sequence length="164" mass="16655">MLFLEALAAEVGKLLLANGQRLVTAESCTGGWAAQCVTAIAGSSHWFERGFITYSNEAKIELLDVGAGLLAEQGAVSEATAAAMAMGALQHSPADWALAITGIAGPGGGSPGRPVGTVCFGWAGPGGQIDTDTRCFSGGREAVRAQSVGHALQGLLRRAECLQA</sequence>
<keyword evidence="3" id="KW-1185">Reference proteome</keyword>